<evidence type="ECO:0000259" key="2">
    <source>
        <dbReference type="Pfam" id="PF14338"/>
    </source>
</evidence>
<dbReference type="InterPro" id="IPR011335">
    <property type="entry name" value="Restrct_endonuc-II-like"/>
</dbReference>
<dbReference type="Proteomes" id="UP000248314">
    <property type="component" value="Unassembled WGS sequence"/>
</dbReference>
<evidence type="ECO:0000259" key="1">
    <source>
        <dbReference type="Pfam" id="PF04471"/>
    </source>
</evidence>
<dbReference type="Pfam" id="PF04471">
    <property type="entry name" value="Mrr_cat"/>
    <property type="match status" value="1"/>
</dbReference>
<reference evidence="3 4" key="1">
    <citation type="submission" date="2018-05" db="EMBL/GenBank/DDBJ databases">
        <title>Genomic Encyclopedia of Type Strains, Phase I: the one thousand microbial genomes (KMG-I) project.</title>
        <authorList>
            <person name="Kyrpides N."/>
        </authorList>
    </citation>
    <scope>NUCLEOTIDE SEQUENCE [LARGE SCALE GENOMIC DNA]</scope>
    <source>
        <strain evidence="3 4">DSM 15611</strain>
    </source>
</reference>
<gene>
    <name evidence="3" type="ORF">EJ73_00984</name>
</gene>
<dbReference type="InterPro" id="IPR052906">
    <property type="entry name" value="Type_IV_Methyl-Rstrct_Enzyme"/>
</dbReference>
<dbReference type="GO" id="GO:0015666">
    <property type="term" value="F:restriction endodeoxyribonuclease activity"/>
    <property type="evidence" value="ECO:0007669"/>
    <property type="project" value="TreeGrafter"/>
</dbReference>
<dbReference type="STRING" id="1122991.GCA_000613445_02697"/>
<dbReference type="InterPro" id="IPR011856">
    <property type="entry name" value="tRNA_endonuc-like_dom_sf"/>
</dbReference>
<name>A0A318HXL4_9BACT</name>
<keyword evidence="4" id="KW-1185">Reference proteome</keyword>
<dbReference type="Pfam" id="PF14338">
    <property type="entry name" value="Mrr_N"/>
    <property type="match status" value="1"/>
</dbReference>
<dbReference type="InterPro" id="IPR025745">
    <property type="entry name" value="Mrr-like_N_dom"/>
</dbReference>
<evidence type="ECO:0000313" key="4">
    <source>
        <dbReference type="Proteomes" id="UP000248314"/>
    </source>
</evidence>
<dbReference type="GO" id="GO:0003677">
    <property type="term" value="F:DNA binding"/>
    <property type="evidence" value="ECO:0007669"/>
    <property type="project" value="InterPro"/>
</dbReference>
<dbReference type="PANTHER" id="PTHR30015:SF7">
    <property type="entry name" value="TYPE IV METHYL-DIRECTED RESTRICTION ENZYME ECOKMRR"/>
    <property type="match status" value="1"/>
</dbReference>
<dbReference type="InterPro" id="IPR007560">
    <property type="entry name" value="Restrct_endonuc_IV_Mrr"/>
</dbReference>
<feature type="domain" description="Restriction endonuclease type IV Mrr" evidence="1">
    <location>
        <begin position="138"/>
        <end position="257"/>
    </location>
</feature>
<dbReference type="GO" id="GO:0009307">
    <property type="term" value="P:DNA restriction-modification system"/>
    <property type="evidence" value="ECO:0007669"/>
    <property type="project" value="InterPro"/>
</dbReference>
<accession>A0A318HXL4</accession>
<comment type="caution">
    <text evidence="3">The sequence shown here is derived from an EMBL/GenBank/DDBJ whole genome shotgun (WGS) entry which is preliminary data.</text>
</comment>
<protein>
    <submittedName>
        <fullName evidence="3">Restriction system protein</fullName>
    </submittedName>
</protein>
<dbReference type="Gene3D" id="3.40.1350.10">
    <property type="match status" value="1"/>
</dbReference>
<feature type="domain" description="Restriction system protein Mrr-like N-terminal" evidence="2">
    <location>
        <begin position="3"/>
        <end position="69"/>
    </location>
</feature>
<sequence length="287" mass="31802">MQVKDLQTPLANHFKLTPEEVNAIYNSGNGNVFRDRISWALSYLFMAKLIEKPRRGEYVISQMGKEMIASCNEEQINAFINKAVNKPKATTENVTTPTDATNPVEATELTPQEALNNSFEDIKQSIKTDLLATILSKKPQAFEILVVDLLQAMGYGGEIKNAGVVTQLSNDGGIDGIIKEDVLGFNHISIQAKRYAEDNHVSRKEVQAFVGAVAGTPSKKGVFITTSSYTKGAIEYVESLNGSPIIILINGEQLTEYIYECGLGLQTERVLKVMKLDRDYWDTMLDE</sequence>
<organism evidence="3 4">
    <name type="scientific">Hoylesella shahii DSM 15611 = JCM 12083</name>
    <dbReference type="NCBI Taxonomy" id="1122991"/>
    <lineage>
        <taxon>Bacteria</taxon>
        <taxon>Pseudomonadati</taxon>
        <taxon>Bacteroidota</taxon>
        <taxon>Bacteroidia</taxon>
        <taxon>Bacteroidales</taxon>
        <taxon>Prevotellaceae</taxon>
        <taxon>Hoylesella</taxon>
    </lineage>
</organism>
<dbReference type="EMBL" id="QJJX01000008">
    <property type="protein sequence ID" value="PXX23003.1"/>
    <property type="molecule type" value="Genomic_DNA"/>
</dbReference>
<evidence type="ECO:0000313" key="3">
    <source>
        <dbReference type="EMBL" id="PXX23003.1"/>
    </source>
</evidence>
<dbReference type="PANTHER" id="PTHR30015">
    <property type="entry name" value="MRR RESTRICTION SYSTEM PROTEIN"/>
    <property type="match status" value="1"/>
</dbReference>
<dbReference type="AlphaFoldDB" id="A0A318HXL4"/>
<proteinExistence type="predicted"/>
<dbReference type="SUPFAM" id="SSF52980">
    <property type="entry name" value="Restriction endonuclease-like"/>
    <property type="match status" value="1"/>
</dbReference>